<dbReference type="RefSeq" id="WP_167346400.1">
    <property type="nucleotide sequence ID" value="NZ_LQQC01000010.1"/>
</dbReference>
<feature type="transmembrane region" description="Helical" evidence="2">
    <location>
        <begin position="779"/>
        <end position="800"/>
    </location>
</feature>
<feature type="transmembrane region" description="Helical" evidence="2">
    <location>
        <begin position="254"/>
        <end position="274"/>
    </location>
</feature>
<accession>A0A150H963</accession>
<feature type="compositionally biased region" description="Pro residues" evidence="1">
    <location>
        <begin position="53"/>
        <end position="79"/>
    </location>
</feature>
<feature type="transmembrane region" description="Helical" evidence="2">
    <location>
        <begin position="400"/>
        <end position="424"/>
    </location>
</feature>
<feature type="transmembrane region" description="Helical" evidence="2">
    <location>
        <begin position="948"/>
        <end position="965"/>
    </location>
</feature>
<feature type="transmembrane region" description="Helical" evidence="2">
    <location>
        <begin position="118"/>
        <end position="139"/>
    </location>
</feature>
<feature type="transmembrane region" description="Helical" evidence="2">
    <location>
        <begin position="145"/>
        <end position="169"/>
    </location>
</feature>
<feature type="transmembrane region" description="Helical" evidence="2">
    <location>
        <begin position="755"/>
        <end position="773"/>
    </location>
</feature>
<feature type="region of interest" description="Disordered" evidence="1">
    <location>
        <begin position="47"/>
        <end position="108"/>
    </location>
</feature>
<feature type="region of interest" description="Disordered" evidence="1">
    <location>
        <begin position="1081"/>
        <end position="1219"/>
    </location>
</feature>
<evidence type="ECO:0000256" key="1">
    <source>
        <dbReference type="SAM" id="MobiDB-lite"/>
    </source>
</evidence>
<name>A0A150H963_9MICO</name>
<keyword evidence="2" id="KW-0472">Membrane</keyword>
<evidence type="ECO:0000313" key="4">
    <source>
        <dbReference type="Proteomes" id="UP000243589"/>
    </source>
</evidence>
<dbReference type="PANTHER" id="PTHR24216">
    <property type="entry name" value="PAXILLIN-RELATED"/>
    <property type="match status" value="1"/>
</dbReference>
<feature type="transmembrane region" description="Helical" evidence="2">
    <location>
        <begin position="176"/>
        <end position="195"/>
    </location>
</feature>
<feature type="compositionally biased region" description="Pro residues" evidence="1">
    <location>
        <begin position="1153"/>
        <end position="1192"/>
    </location>
</feature>
<evidence type="ECO:0000256" key="2">
    <source>
        <dbReference type="SAM" id="Phobius"/>
    </source>
</evidence>
<dbReference type="Proteomes" id="UP000243589">
    <property type="component" value="Unassembled WGS sequence"/>
</dbReference>
<feature type="transmembrane region" description="Helical" evidence="2">
    <location>
        <begin position="431"/>
        <end position="452"/>
    </location>
</feature>
<feature type="transmembrane region" description="Helical" evidence="2">
    <location>
        <begin position="859"/>
        <end position="881"/>
    </location>
</feature>
<feature type="transmembrane region" description="Helical" evidence="2">
    <location>
        <begin position="1056"/>
        <end position="1074"/>
    </location>
</feature>
<feature type="compositionally biased region" description="Pro residues" evidence="1">
    <location>
        <begin position="1089"/>
        <end position="1099"/>
    </location>
</feature>
<feature type="compositionally biased region" description="Low complexity" evidence="1">
    <location>
        <begin position="1100"/>
        <end position="1132"/>
    </location>
</feature>
<proteinExistence type="predicted"/>
<comment type="caution">
    <text evidence="3">The sequence shown here is derived from an EMBL/GenBank/DDBJ whole genome shotgun (WGS) entry which is preliminary data.</text>
</comment>
<feature type="transmembrane region" description="Helical" evidence="2">
    <location>
        <begin position="893"/>
        <end position="913"/>
    </location>
</feature>
<feature type="transmembrane region" description="Helical" evidence="2">
    <location>
        <begin position="361"/>
        <end position="380"/>
    </location>
</feature>
<dbReference type="PANTHER" id="PTHR24216:SF65">
    <property type="entry name" value="PAXILLIN-LIKE PROTEIN 1"/>
    <property type="match status" value="1"/>
</dbReference>
<dbReference type="EMBL" id="LQQC01000010">
    <property type="protein sequence ID" value="KXZ58571.1"/>
    <property type="molecule type" value="Genomic_DNA"/>
</dbReference>
<feature type="transmembrane region" description="Helical" evidence="2">
    <location>
        <begin position="533"/>
        <end position="556"/>
    </location>
</feature>
<keyword evidence="2" id="KW-1133">Transmembrane helix</keyword>
<feature type="transmembrane region" description="Helical" evidence="2">
    <location>
        <begin position="310"/>
        <end position="329"/>
    </location>
</feature>
<feature type="transmembrane region" description="Helical" evidence="2">
    <location>
        <begin position="599"/>
        <end position="621"/>
    </location>
</feature>
<feature type="transmembrane region" description="Helical" evidence="2">
    <location>
        <begin position="12"/>
        <end position="34"/>
    </location>
</feature>
<feature type="transmembrane region" description="Helical" evidence="2">
    <location>
        <begin position="628"/>
        <end position="647"/>
    </location>
</feature>
<feature type="transmembrane region" description="Helical" evidence="2">
    <location>
        <begin position="507"/>
        <end position="527"/>
    </location>
</feature>
<gene>
    <name evidence="3" type="ORF">Bravens_01624</name>
</gene>
<feature type="transmembrane region" description="Helical" evidence="2">
    <location>
        <begin position="716"/>
        <end position="743"/>
    </location>
</feature>
<feature type="transmembrane region" description="Helical" evidence="2">
    <location>
        <begin position="1033"/>
        <end position="1050"/>
    </location>
</feature>
<feature type="transmembrane region" description="Helical" evidence="2">
    <location>
        <begin position="335"/>
        <end position="354"/>
    </location>
</feature>
<feature type="transmembrane region" description="Helical" evidence="2">
    <location>
        <begin position="985"/>
        <end position="1004"/>
    </location>
</feature>
<protein>
    <submittedName>
        <fullName evidence="3">Uncharacterized protein</fullName>
    </submittedName>
</protein>
<feature type="compositionally biased region" description="Low complexity" evidence="1">
    <location>
        <begin position="89"/>
        <end position="98"/>
    </location>
</feature>
<feature type="transmembrane region" description="Helical" evidence="2">
    <location>
        <begin position="685"/>
        <end position="704"/>
    </location>
</feature>
<feature type="transmembrane region" description="Helical" evidence="2">
    <location>
        <begin position="925"/>
        <end position="942"/>
    </location>
</feature>
<feature type="transmembrane region" description="Helical" evidence="2">
    <location>
        <begin position="207"/>
        <end position="225"/>
    </location>
</feature>
<feature type="transmembrane region" description="Helical" evidence="2">
    <location>
        <begin position="568"/>
        <end position="593"/>
    </location>
</feature>
<dbReference type="AlphaFoldDB" id="A0A150H963"/>
<feature type="compositionally biased region" description="Gly residues" evidence="1">
    <location>
        <begin position="1207"/>
        <end position="1219"/>
    </location>
</feature>
<feature type="transmembrane region" description="Helical" evidence="2">
    <location>
        <begin position="230"/>
        <end position="248"/>
    </location>
</feature>
<feature type="transmembrane region" description="Helical" evidence="2">
    <location>
        <begin position="807"/>
        <end position="824"/>
    </location>
</feature>
<dbReference type="PATRIC" id="fig|479117.4.peg.1607"/>
<feature type="transmembrane region" description="Helical" evidence="2">
    <location>
        <begin position="480"/>
        <end position="500"/>
    </location>
</feature>
<organism evidence="3 4">
    <name type="scientific">Brevibacterium ravenspurgense</name>
    <dbReference type="NCBI Taxonomy" id="479117"/>
    <lineage>
        <taxon>Bacteria</taxon>
        <taxon>Bacillati</taxon>
        <taxon>Actinomycetota</taxon>
        <taxon>Actinomycetes</taxon>
        <taxon>Micrococcales</taxon>
        <taxon>Brevibacteriaceae</taxon>
        <taxon>Brevibacterium</taxon>
    </lineage>
</organism>
<sequence>MHNLPLIPASLGSMPLLLLAALAALIYSAVQLVLPYLHSRRMPAGAQARAAAPLPPTRPGVPTQPPVPPRQPSAPPQPQHRPARPHDPTPTAQPQHPAARPPYPAAAPQAQPNNDVALYANLLLGVAAAFLVIAAFIFVGIAQRALLRAITVIGVAVITYGAGLGIALLSSRLKPVGIALTAVGLVLLPISGAALGGLDITGAKTAWLVASVLGLISCALAAALLRSELVMWFGLLFIGSTVLSVINFGGPSFAYYGVGLVIVSMAFIIIGRVLEGPYTGRRTAHSRGAAGFRSFLSAERGQKVRWARPFVLLGQIIAPASGICALITLPDDSPWAKGVFWLVLTVFYIVLGICRSWTYALGAALLTSTIGITTLTGSLCRTSGSPAFGEGGRYMPVCEVAVSTAGIAASVVQILVITAAFAMFVRQGRKLTVLISLYISATILTVSTLAAMRRTFSIIRFYEDTGRPDDFGAAVDAVQLPLLLIAVFLVLAGIICAWAAWRADSAFLQATSAVSLAAAPLLGTGFSRLGPDWTFSAVILTLNTVMVVGHGALTFAARTKAGRQRRQLRSVSMISATVISIAGGLPFTLLVWSDSSTPMIWALFAASVVATAIFIGAAFFFRSAVISFTALCAAFGGTGALSFIISLSAGANYSAALFIPVAGIGSAVLWLVSHRLWLRGRTRRSWMAYALSIVWAASAASGLLRHTFFNEDGRVFSASVVMITAGIAAACAAAGAQAAVAYLRRTCPAVPNRRYLLTVPVLIFTGALWAVLITRFLGLPLAVVSIAFALTALAIAWMSLSLSIQWLQLPAGATLFVSLLFASSELTTSFSLTVLLAAWGTWAVAYAGHWILALLHRKVLASLITAALALVMALFTLPLVTFKETWLHDPKRAATGATIAILALMVFGAARFFKNPRHRLGCQEGASYLGAIALMLVIDGFIDTRFVVLWHVPVIVALTWALYLARRGRQQQAQFPATDEFFNLFDLRILLAWLVLTVAGIAAATTGPGWLTVLFLADHVALLVLGALTSRQWALWWGLAACGAAVFWGLRNLVWLALVLLALMLIGVVVWMLLRPKKEKPAPAAFAGPPQPGAPPQPHPGGQAHPGSAPQRTHRPAQQPQPQGQVQPQWQQGHSGPPMPQQTPHPQGQQPSTAPPRGPMPPWQPARQPGQPPQQQPPRQPGQPPQQQPPRPSGRGKPDTAPPPGPGFGHTGDPRGPGQ</sequence>
<feature type="transmembrane region" description="Helical" evidence="2">
    <location>
        <begin position="830"/>
        <end position="852"/>
    </location>
</feature>
<feature type="transmembrane region" description="Helical" evidence="2">
    <location>
        <begin position="653"/>
        <end position="673"/>
    </location>
</feature>
<keyword evidence="2" id="KW-0812">Transmembrane</keyword>
<keyword evidence="4" id="KW-1185">Reference proteome</keyword>
<evidence type="ECO:0000313" key="3">
    <source>
        <dbReference type="EMBL" id="KXZ58571.1"/>
    </source>
</evidence>
<reference evidence="3 4" key="1">
    <citation type="submission" date="2016-01" db="EMBL/GenBank/DDBJ databases">
        <title>Use of Whole Genome Sequencing to ascertain that Brevibacterium massiliense (Roux, Raoult 2009) is a later heterotypic synonym of Brevibacterium ravenspurgense (Mages 2008).</title>
        <authorList>
            <person name="Bernier A.-M."/>
            <person name="Burdz T."/>
            <person name="Huynh C."/>
            <person name="Pachecho A.L."/>
            <person name="Wiebe D."/>
            <person name="Bonner C."/>
            <person name="Bernard K."/>
        </authorList>
    </citation>
    <scope>NUCLEOTIDE SEQUENCE [LARGE SCALE GENOMIC DNA]</scope>
    <source>
        <strain evidence="3 4">CCUG56047</strain>
    </source>
</reference>